<evidence type="ECO:0000313" key="1">
    <source>
        <dbReference type="EMBL" id="WDI30422.1"/>
    </source>
</evidence>
<sequence>MVEDIKHYGIFRVDLVKSVLNVVHAEIANHCMKIIDDSDAYTTYFSPALNKKFMEDFPNRDRFENALSRAGDEFVAKTQRIHFARGGGHKLNYWCSVYREGDFHDSHIHRRSLISGTYYPQTGDDSAAITFEAPYTGLTMHDSLDNSALGFEFKPRSGDCLMWPSWLPHRVTRQEKSNVPRVAISFNIDYKYEPI</sequence>
<gene>
    <name evidence="1" type="ORF">PUV54_10680</name>
</gene>
<dbReference type="InterPro" id="IPR012668">
    <property type="entry name" value="CHP02466"/>
</dbReference>
<evidence type="ECO:0000313" key="2">
    <source>
        <dbReference type="Proteomes" id="UP001214043"/>
    </source>
</evidence>
<dbReference type="AlphaFoldDB" id="A0AAE9ZDC8"/>
<protein>
    <submittedName>
        <fullName evidence="1">TIGR02466 family protein</fullName>
    </submittedName>
</protein>
<dbReference type="KEGG" id="hfl:PUV54_10680"/>
<dbReference type="NCBIfam" id="TIGR02466">
    <property type="entry name" value="TIGR02466 family protein"/>
    <property type="match status" value="1"/>
</dbReference>
<dbReference type="Pfam" id="PF13759">
    <property type="entry name" value="2OG-FeII_Oxy_5"/>
    <property type="match status" value="1"/>
</dbReference>
<dbReference type="EMBL" id="CP118166">
    <property type="protein sequence ID" value="WDI30422.1"/>
    <property type="molecule type" value="Genomic_DNA"/>
</dbReference>
<organism evidence="1 2">
    <name type="scientific">Hyphococcus flavus</name>
    <dbReference type="NCBI Taxonomy" id="1866326"/>
    <lineage>
        <taxon>Bacteria</taxon>
        <taxon>Pseudomonadati</taxon>
        <taxon>Pseudomonadota</taxon>
        <taxon>Alphaproteobacteria</taxon>
        <taxon>Parvularculales</taxon>
        <taxon>Parvularculaceae</taxon>
        <taxon>Hyphococcus</taxon>
    </lineage>
</organism>
<proteinExistence type="predicted"/>
<accession>A0AAE9ZDC8</accession>
<dbReference type="Gene3D" id="2.60.120.620">
    <property type="entry name" value="q2cbj1_9rhob like domain"/>
    <property type="match status" value="1"/>
</dbReference>
<keyword evidence="2" id="KW-1185">Reference proteome</keyword>
<dbReference type="RefSeq" id="WP_274492224.1">
    <property type="nucleotide sequence ID" value="NZ_CP118166.1"/>
</dbReference>
<reference evidence="1" key="1">
    <citation type="submission" date="2023-02" db="EMBL/GenBank/DDBJ databases">
        <title>Genome sequence of Hyphococcus flavus.</title>
        <authorList>
            <person name="Rong J.-C."/>
            <person name="Zhao Q."/>
            <person name="Yi M."/>
            <person name="Wu J.-Y."/>
        </authorList>
    </citation>
    <scope>NUCLEOTIDE SEQUENCE</scope>
    <source>
        <strain evidence="1">MCCC 1K03223</strain>
    </source>
</reference>
<name>A0AAE9ZDC8_9PROT</name>
<dbReference type="Proteomes" id="UP001214043">
    <property type="component" value="Chromosome"/>
</dbReference>